<proteinExistence type="predicted"/>
<keyword evidence="2" id="KW-1185">Reference proteome</keyword>
<sequence>MGFLSELDFVYFMVWFGSDSYSSNLFLQKCHTAICLQKSCGRKDSKQPKSSASVEERFLFSLLVMSSWDHSITSSEASYNLSKGITSVLKDNLYEAKAMAESQKRSKRDKYKVYACRLLAWFFTM</sequence>
<evidence type="ECO:0000313" key="2">
    <source>
        <dbReference type="Proteomes" id="UP001217089"/>
    </source>
</evidence>
<dbReference type="InterPro" id="IPR038900">
    <property type="entry name" value="TMC"/>
</dbReference>
<protein>
    <submittedName>
        <fullName evidence="1">Uncharacterized protein</fullName>
    </submittedName>
</protein>
<organism evidence="1 2">
    <name type="scientific">Tegillarca granosa</name>
    <name type="common">Malaysian cockle</name>
    <name type="synonym">Anadara granosa</name>
    <dbReference type="NCBI Taxonomy" id="220873"/>
    <lineage>
        <taxon>Eukaryota</taxon>
        <taxon>Metazoa</taxon>
        <taxon>Spiralia</taxon>
        <taxon>Lophotrochozoa</taxon>
        <taxon>Mollusca</taxon>
        <taxon>Bivalvia</taxon>
        <taxon>Autobranchia</taxon>
        <taxon>Pteriomorphia</taxon>
        <taxon>Arcoida</taxon>
        <taxon>Arcoidea</taxon>
        <taxon>Arcidae</taxon>
        <taxon>Tegillarca</taxon>
    </lineage>
</organism>
<evidence type="ECO:0000313" key="1">
    <source>
        <dbReference type="EMBL" id="KAJ8314257.1"/>
    </source>
</evidence>
<dbReference type="PANTHER" id="PTHR23302">
    <property type="entry name" value="TRANSMEMBRANE CHANNEL-RELATED"/>
    <property type="match status" value="1"/>
</dbReference>
<reference evidence="1 2" key="1">
    <citation type="submission" date="2022-12" db="EMBL/GenBank/DDBJ databases">
        <title>Chromosome-level genome of Tegillarca granosa.</title>
        <authorList>
            <person name="Kim J."/>
        </authorList>
    </citation>
    <scope>NUCLEOTIDE SEQUENCE [LARGE SCALE GENOMIC DNA]</scope>
    <source>
        <strain evidence="1">Teg-2019</strain>
        <tissue evidence="1">Adductor muscle</tissue>
    </source>
</reference>
<comment type="caution">
    <text evidence="1">The sequence shown here is derived from an EMBL/GenBank/DDBJ whole genome shotgun (WGS) entry which is preliminary data.</text>
</comment>
<name>A0ABQ9FA89_TEGGR</name>
<dbReference type="PANTHER" id="PTHR23302:SF24">
    <property type="entry name" value="TMC DOMAIN-CONTAINING PROTEIN"/>
    <property type="match status" value="1"/>
</dbReference>
<gene>
    <name evidence="1" type="ORF">KUTeg_008818</name>
</gene>
<accession>A0ABQ9FA89</accession>
<dbReference type="Proteomes" id="UP001217089">
    <property type="component" value="Unassembled WGS sequence"/>
</dbReference>
<dbReference type="EMBL" id="JARBDR010000342">
    <property type="protein sequence ID" value="KAJ8314257.1"/>
    <property type="molecule type" value="Genomic_DNA"/>
</dbReference>